<dbReference type="AlphaFoldDB" id="A0A7T5UR55"/>
<dbReference type="EMBL" id="CP066690">
    <property type="protein sequence ID" value="QQG45126.1"/>
    <property type="molecule type" value="Genomic_DNA"/>
</dbReference>
<reference evidence="1 2" key="1">
    <citation type="submission" date="2020-07" db="EMBL/GenBank/DDBJ databases">
        <title>Huge and variable diversity of episymbiotic CPR bacteria and DPANN archaea in groundwater ecosystems.</title>
        <authorList>
            <person name="He C.Y."/>
            <person name="Keren R."/>
            <person name="Whittaker M."/>
            <person name="Farag I.F."/>
            <person name="Doudna J."/>
            <person name="Cate J.H.D."/>
            <person name="Banfield J.F."/>
        </authorList>
    </citation>
    <scope>NUCLEOTIDE SEQUENCE [LARGE SCALE GENOMIC DNA]</scope>
    <source>
        <strain evidence="1">NC_groundwater_541_Ag_S-0.1um_46_50</strain>
    </source>
</reference>
<dbReference type="Pfam" id="PF11376">
    <property type="entry name" value="DUF3179"/>
    <property type="match status" value="1"/>
</dbReference>
<gene>
    <name evidence="1" type="ORF">HYW89_03970</name>
</gene>
<dbReference type="Proteomes" id="UP000595618">
    <property type="component" value="Chromosome"/>
</dbReference>
<sequence>MNKVTFIAIFLAALLVGFLGYQLFFRPQVKLPKGEPREEKIMIEEGKEQNILVTDGVKHSIPLNEIISGGPPKDGIPSVDNPKFMAVSEANGWLKDAEPGLAFSRGNTHRFYPYQILVWHEIVNDSIEGERILVTYCPLCLSGFVFDPVVKGERVEFGTSGKLWKSNLVMYDRKTDSLWSQILGEAIVGEMTGIKLKLLESDLLRYGDWKKKFPQGQVMSRDTGATRFYGSSPYGDYFSPVDFAIGLTGSRDARLSPEAFIFGIVINEKAKAYLVDAVKSKGEVEDDFQGVKIILRHDKELDVVRMFKKTPDGREERINPFSAFWFSWSAVHPATDLYK</sequence>
<organism evidence="1 2">
    <name type="scientific">Candidatus Sungiibacteriota bacterium</name>
    <dbReference type="NCBI Taxonomy" id="2750080"/>
    <lineage>
        <taxon>Bacteria</taxon>
        <taxon>Candidatus Sungiibacteriota</taxon>
    </lineage>
</organism>
<dbReference type="InterPro" id="IPR021516">
    <property type="entry name" value="DUF3179"/>
</dbReference>
<accession>A0A7T5UR55</accession>
<proteinExistence type="predicted"/>
<evidence type="ECO:0000313" key="1">
    <source>
        <dbReference type="EMBL" id="QQG45126.1"/>
    </source>
</evidence>
<evidence type="ECO:0000313" key="2">
    <source>
        <dbReference type="Proteomes" id="UP000595618"/>
    </source>
</evidence>
<protein>
    <submittedName>
        <fullName evidence="1">DUF3179 domain-containing protein</fullName>
    </submittedName>
</protein>
<name>A0A7T5UR55_9BACT</name>